<feature type="non-terminal residue" evidence="2">
    <location>
        <position position="108"/>
    </location>
</feature>
<name>A0ABQ9EGY0_TEGGR</name>
<dbReference type="EMBL" id="JARBDR010000917">
    <property type="protein sequence ID" value="KAJ8302685.1"/>
    <property type="molecule type" value="Genomic_DNA"/>
</dbReference>
<sequence length="108" mass="12972">MHRVKQVVLTIWINQIYALPFIGIFYAGMLWRGADLSFSRPSVLWFLWDFFWFNITNEISFYYTHRFSDNFGVMGILDSFHGTDKGWKKSQQIKRHKTIYSAKEMMCN</sequence>
<feature type="transmembrane region" description="Helical" evidence="1">
    <location>
        <begin position="43"/>
        <end position="64"/>
    </location>
</feature>
<feature type="transmembrane region" description="Helical" evidence="1">
    <location>
        <begin position="7"/>
        <end position="31"/>
    </location>
</feature>
<evidence type="ECO:0000313" key="2">
    <source>
        <dbReference type="EMBL" id="KAJ8302685.1"/>
    </source>
</evidence>
<keyword evidence="1" id="KW-0812">Transmembrane</keyword>
<keyword evidence="1" id="KW-1133">Transmembrane helix</keyword>
<organism evidence="2 3">
    <name type="scientific">Tegillarca granosa</name>
    <name type="common">Malaysian cockle</name>
    <name type="synonym">Anadara granosa</name>
    <dbReference type="NCBI Taxonomy" id="220873"/>
    <lineage>
        <taxon>Eukaryota</taxon>
        <taxon>Metazoa</taxon>
        <taxon>Spiralia</taxon>
        <taxon>Lophotrochozoa</taxon>
        <taxon>Mollusca</taxon>
        <taxon>Bivalvia</taxon>
        <taxon>Autobranchia</taxon>
        <taxon>Pteriomorphia</taxon>
        <taxon>Arcoida</taxon>
        <taxon>Arcoidea</taxon>
        <taxon>Arcidae</taxon>
        <taxon>Tegillarca</taxon>
    </lineage>
</organism>
<evidence type="ECO:0000256" key="1">
    <source>
        <dbReference type="SAM" id="Phobius"/>
    </source>
</evidence>
<gene>
    <name evidence="2" type="ORF">KUTeg_019081</name>
</gene>
<keyword evidence="3" id="KW-1185">Reference proteome</keyword>
<protein>
    <submittedName>
        <fullName evidence="2">Uncharacterized protein</fullName>
    </submittedName>
</protein>
<dbReference type="Proteomes" id="UP001217089">
    <property type="component" value="Unassembled WGS sequence"/>
</dbReference>
<keyword evidence="1" id="KW-0472">Membrane</keyword>
<reference evidence="2 3" key="1">
    <citation type="submission" date="2022-12" db="EMBL/GenBank/DDBJ databases">
        <title>Chromosome-level genome of Tegillarca granosa.</title>
        <authorList>
            <person name="Kim J."/>
        </authorList>
    </citation>
    <scope>NUCLEOTIDE SEQUENCE [LARGE SCALE GENOMIC DNA]</scope>
    <source>
        <strain evidence="2">Teg-2019</strain>
        <tissue evidence="2">Adductor muscle</tissue>
    </source>
</reference>
<comment type="caution">
    <text evidence="2">The sequence shown here is derived from an EMBL/GenBank/DDBJ whole genome shotgun (WGS) entry which is preliminary data.</text>
</comment>
<proteinExistence type="predicted"/>
<evidence type="ECO:0000313" key="3">
    <source>
        <dbReference type="Proteomes" id="UP001217089"/>
    </source>
</evidence>
<accession>A0ABQ9EGY0</accession>